<comment type="caution">
    <text evidence="4">The sequence shown here is derived from an EMBL/GenBank/DDBJ whole genome shotgun (WGS) entry which is preliminary data.</text>
</comment>
<feature type="chain" id="PRO_5046153256" evidence="2">
    <location>
        <begin position="22"/>
        <end position="291"/>
    </location>
</feature>
<organism evidence="4 5">
    <name type="scientific">Dyella lutea</name>
    <dbReference type="NCBI Taxonomy" id="2950441"/>
    <lineage>
        <taxon>Bacteria</taxon>
        <taxon>Pseudomonadati</taxon>
        <taxon>Pseudomonadota</taxon>
        <taxon>Gammaproteobacteria</taxon>
        <taxon>Lysobacterales</taxon>
        <taxon>Rhodanobacteraceae</taxon>
        <taxon>Dyella</taxon>
    </lineage>
</organism>
<evidence type="ECO:0000256" key="1">
    <source>
        <dbReference type="SAM" id="MobiDB-lite"/>
    </source>
</evidence>
<feature type="domain" description="Lysozyme inhibitor LprI-like N-terminal" evidence="3">
    <location>
        <begin position="24"/>
        <end position="112"/>
    </location>
</feature>
<feature type="compositionally biased region" description="Acidic residues" evidence="1">
    <location>
        <begin position="250"/>
        <end position="261"/>
    </location>
</feature>
<sequence>MKERVSTAIFCLWMAATPAAAMQCARASTPLEKTLCSDGQLAAADRAMAKAYFTLLHKVDDPSIRTSLIASQRRWLAARERDLGELDRADGMDKRTQRSILLAVTRQRTRDLQARTEGQPQSVATALRQRALTSAYSGGPFAGYRVECGFIPSQRDDHKMYYSCFGGHAYQQDDRVCSQSEDFASYTVVTTRAVGRVENGHLKPVATCDFGGSDKSCPDDDADRLQAWNTRPTTEQFQSGYGDGPRLEVDPDLDTGDEDPDWLSRCLTAPSYPPSATGGRASAEGAQPLHR</sequence>
<keyword evidence="2" id="KW-0732">Signal</keyword>
<evidence type="ECO:0000313" key="5">
    <source>
        <dbReference type="Proteomes" id="UP001204615"/>
    </source>
</evidence>
<dbReference type="InterPro" id="IPR009739">
    <property type="entry name" value="LprI-like_N"/>
</dbReference>
<name>A0ABT1FFE5_9GAMM</name>
<keyword evidence="5" id="KW-1185">Reference proteome</keyword>
<evidence type="ECO:0000313" key="4">
    <source>
        <dbReference type="EMBL" id="MCP1376102.1"/>
    </source>
</evidence>
<dbReference type="RefSeq" id="WP_253568924.1">
    <property type="nucleotide sequence ID" value="NZ_JAMZEK010000005.1"/>
</dbReference>
<gene>
    <name evidence="4" type="ORF">NC595_18800</name>
</gene>
<dbReference type="Proteomes" id="UP001204615">
    <property type="component" value="Unassembled WGS sequence"/>
</dbReference>
<reference evidence="4 5" key="1">
    <citation type="submission" date="2022-06" db="EMBL/GenBank/DDBJ databases">
        <title>Dyella sp. Sa strain:Sa Genome sequencing.</title>
        <authorList>
            <person name="Park S."/>
        </authorList>
    </citation>
    <scope>NUCLEOTIDE SEQUENCE [LARGE SCALE GENOMIC DNA]</scope>
    <source>
        <strain evidence="4 5">Sa</strain>
    </source>
</reference>
<dbReference type="Gene3D" id="1.20.1270.180">
    <property type="match status" value="1"/>
</dbReference>
<accession>A0ABT1FFE5</accession>
<dbReference type="Pfam" id="PF07007">
    <property type="entry name" value="LprI"/>
    <property type="match status" value="1"/>
</dbReference>
<feature type="signal peptide" evidence="2">
    <location>
        <begin position="1"/>
        <end position="21"/>
    </location>
</feature>
<dbReference type="EMBL" id="JAMZEK010000005">
    <property type="protein sequence ID" value="MCP1376102.1"/>
    <property type="molecule type" value="Genomic_DNA"/>
</dbReference>
<protein>
    <submittedName>
        <fullName evidence="4">Lysozyme inhibitor LprI family protein</fullName>
    </submittedName>
</protein>
<evidence type="ECO:0000259" key="3">
    <source>
        <dbReference type="Pfam" id="PF07007"/>
    </source>
</evidence>
<evidence type="ECO:0000256" key="2">
    <source>
        <dbReference type="SAM" id="SignalP"/>
    </source>
</evidence>
<proteinExistence type="predicted"/>
<feature type="region of interest" description="Disordered" evidence="1">
    <location>
        <begin position="231"/>
        <end position="291"/>
    </location>
</feature>